<protein>
    <submittedName>
        <fullName evidence="1">Cyclic nucleotide-binding protein</fullName>
    </submittedName>
</protein>
<proteinExistence type="predicted"/>
<keyword evidence="2" id="KW-1185">Reference proteome</keyword>
<dbReference type="EMBL" id="CP024091">
    <property type="protein sequence ID" value="ATP56539.1"/>
    <property type="molecule type" value="Genomic_DNA"/>
</dbReference>
<dbReference type="Proteomes" id="UP000223749">
    <property type="component" value="Chromosome"/>
</dbReference>
<dbReference type="Gene3D" id="2.60.120.10">
    <property type="entry name" value="Jelly Rolls"/>
    <property type="match status" value="1"/>
</dbReference>
<dbReference type="SUPFAM" id="SSF51206">
    <property type="entry name" value="cAMP-binding domain-like"/>
    <property type="match status" value="1"/>
</dbReference>
<reference evidence="1 2" key="1">
    <citation type="submission" date="2017-10" db="EMBL/GenBank/DDBJ databases">
        <title>Whole genome of Pedobacter ginsengisoli T01R-27 isolated from tomato rhizosphere.</title>
        <authorList>
            <person name="Weon H.-Y."/>
            <person name="Lee S.A."/>
            <person name="Sang M.K."/>
            <person name="Song J."/>
        </authorList>
    </citation>
    <scope>NUCLEOTIDE SEQUENCE [LARGE SCALE GENOMIC DNA]</scope>
    <source>
        <strain evidence="1 2">T01R-27</strain>
    </source>
</reference>
<organism evidence="1 2">
    <name type="scientific">Pedobacter ginsengisoli</name>
    <dbReference type="NCBI Taxonomy" id="363852"/>
    <lineage>
        <taxon>Bacteria</taxon>
        <taxon>Pseudomonadati</taxon>
        <taxon>Bacteroidota</taxon>
        <taxon>Sphingobacteriia</taxon>
        <taxon>Sphingobacteriales</taxon>
        <taxon>Sphingobacteriaceae</taxon>
        <taxon>Pedobacter</taxon>
    </lineage>
</organism>
<dbReference type="InterPro" id="IPR018490">
    <property type="entry name" value="cNMP-bd_dom_sf"/>
</dbReference>
<dbReference type="RefSeq" id="WP_099438481.1">
    <property type="nucleotide sequence ID" value="NZ_CP024091.1"/>
</dbReference>
<evidence type="ECO:0000313" key="1">
    <source>
        <dbReference type="EMBL" id="ATP56539.1"/>
    </source>
</evidence>
<accession>A0A2D1U4L1</accession>
<dbReference type="InterPro" id="IPR014710">
    <property type="entry name" value="RmlC-like_jellyroll"/>
</dbReference>
<dbReference type="OrthoDB" id="663011at2"/>
<gene>
    <name evidence="1" type="ORF">CPT03_08655</name>
</gene>
<evidence type="ECO:0000313" key="2">
    <source>
        <dbReference type="Proteomes" id="UP000223749"/>
    </source>
</evidence>
<name>A0A2D1U4L1_9SPHI</name>
<dbReference type="AlphaFoldDB" id="A0A2D1U4L1"/>
<dbReference type="KEGG" id="pgs:CPT03_08655"/>
<sequence length="204" mass="23925">MINSNISNEALGIFRKGLARFITFDEAEWIEFIRHLDNIVIKKKDHFSVKDKVCDDIGFIISGSVRYYHIKDGTELTGYFSFENEFVSSYKSYLTRQPCTGYIQALEQTEMILISSKNMDLMLNHPLLGYKMERFGRLVAEHYICCYEDRITSFITKTPEERYLKMLETEPEIMLRIPQHYVANFLGITAVSLSRIRKRTLIYA</sequence>